<reference evidence="3" key="2">
    <citation type="submission" date="2015-03" db="UniProtKB">
        <authorList>
            <consortium name="EnsemblPlants"/>
        </authorList>
    </citation>
    <scope>IDENTIFICATION</scope>
</reference>
<dbReference type="GO" id="GO:0008083">
    <property type="term" value="F:growth factor activity"/>
    <property type="evidence" value="ECO:0007669"/>
    <property type="project" value="InterPro"/>
</dbReference>
<name>A0A0D3H809_9ORYZ</name>
<dbReference type="PANTHER" id="PTHR36313">
    <property type="entry name" value="ROOT MERISTEM GROWTH FACTOR 2"/>
    <property type="match status" value="1"/>
</dbReference>
<protein>
    <submittedName>
        <fullName evidence="3">Uncharacterized protein</fullName>
    </submittedName>
</protein>
<dbReference type="HOGENOM" id="CLU_1572917_0_0_1"/>
<dbReference type="Proteomes" id="UP000026960">
    <property type="component" value="Chromosome 9"/>
</dbReference>
<dbReference type="eggNOG" id="ENOG502R3JH">
    <property type="taxonomic scope" value="Eukaryota"/>
</dbReference>
<evidence type="ECO:0000313" key="3">
    <source>
        <dbReference type="EnsemblPlants" id="OBART09G13810.1"/>
    </source>
</evidence>
<dbReference type="EnsemblPlants" id="OBART09G13810.1">
    <property type="protein sequence ID" value="OBART09G13810.1"/>
    <property type="gene ID" value="OBART09G13810"/>
</dbReference>
<evidence type="ECO:0000256" key="1">
    <source>
        <dbReference type="SAM" id="MobiDB-lite"/>
    </source>
</evidence>
<feature type="signal peptide" evidence="2">
    <location>
        <begin position="1"/>
        <end position="22"/>
    </location>
</feature>
<evidence type="ECO:0000256" key="2">
    <source>
        <dbReference type="SAM" id="SignalP"/>
    </source>
</evidence>
<dbReference type="InterPro" id="IPR038804">
    <property type="entry name" value="RGF3"/>
</dbReference>
<feature type="region of interest" description="Disordered" evidence="1">
    <location>
        <begin position="136"/>
        <end position="167"/>
    </location>
</feature>
<dbReference type="AlphaFoldDB" id="A0A0D3H809"/>
<dbReference type="Gramene" id="OBART09G13810.1">
    <property type="protein sequence ID" value="OBART09G13810.1"/>
    <property type="gene ID" value="OBART09G13810"/>
</dbReference>
<reference evidence="3" key="1">
    <citation type="journal article" date="2009" name="Rice">
        <title>De Novo Next Generation Sequencing of Plant Genomes.</title>
        <authorList>
            <person name="Rounsley S."/>
            <person name="Marri P.R."/>
            <person name="Yu Y."/>
            <person name="He R."/>
            <person name="Sisneros N."/>
            <person name="Goicoechea J.L."/>
            <person name="Lee S.J."/>
            <person name="Angelova A."/>
            <person name="Kudrna D."/>
            <person name="Luo M."/>
            <person name="Affourtit J."/>
            <person name="Desany B."/>
            <person name="Knight J."/>
            <person name="Niazi F."/>
            <person name="Egholm M."/>
            <person name="Wing R.A."/>
        </authorList>
    </citation>
    <scope>NUCLEOTIDE SEQUENCE [LARGE SCALE GENOMIC DNA]</scope>
    <source>
        <strain evidence="3">cv. IRGC 105608</strain>
    </source>
</reference>
<evidence type="ECO:0000313" key="4">
    <source>
        <dbReference type="Proteomes" id="UP000026960"/>
    </source>
</evidence>
<dbReference type="GO" id="GO:0010082">
    <property type="term" value="P:regulation of root meristem growth"/>
    <property type="evidence" value="ECO:0007669"/>
    <property type="project" value="InterPro"/>
</dbReference>
<dbReference type="PaxDb" id="65489-OBART09G13810.1"/>
<sequence>MRCAGVLLLLLLLSLSALSASASEANEERLLRENATPITGRKWLRGRKAMAAAGRMGHGGVVVVEGKGGGEEKNKKNTGANTAHVHGNGSERAVDVAVVGKSGGKHGIKSPLNEGLKCVISVVPGAANQEADASAKAVNHEEKQSKGGASAAATTHVMFQEPSKHDDTAAAVSRMMSMDYKTQDARHHRPINNDAPLDHELVEKP</sequence>
<proteinExistence type="predicted"/>
<organism evidence="3">
    <name type="scientific">Oryza barthii</name>
    <dbReference type="NCBI Taxonomy" id="65489"/>
    <lineage>
        <taxon>Eukaryota</taxon>
        <taxon>Viridiplantae</taxon>
        <taxon>Streptophyta</taxon>
        <taxon>Embryophyta</taxon>
        <taxon>Tracheophyta</taxon>
        <taxon>Spermatophyta</taxon>
        <taxon>Magnoliopsida</taxon>
        <taxon>Liliopsida</taxon>
        <taxon>Poales</taxon>
        <taxon>Poaceae</taxon>
        <taxon>BOP clade</taxon>
        <taxon>Oryzoideae</taxon>
        <taxon>Oryzeae</taxon>
        <taxon>Oryzinae</taxon>
        <taxon>Oryza</taxon>
    </lineage>
</organism>
<feature type="region of interest" description="Disordered" evidence="1">
    <location>
        <begin position="66"/>
        <end position="86"/>
    </location>
</feature>
<accession>A0A0D3H809</accession>
<feature type="region of interest" description="Disordered" evidence="1">
    <location>
        <begin position="181"/>
        <end position="205"/>
    </location>
</feature>
<dbReference type="PANTHER" id="PTHR36313:SF7">
    <property type="entry name" value="OS09G0474600 PROTEIN"/>
    <property type="match status" value="1"/>
</dbReference>
<feature type="chain" id="PRO_5002263883" evidence="2">
    <location>
        <begin position="23"/>
        <end position="205"/>
    </location>
</feature>
<keyword evidence="4" id="KW-1185">Reference proteome</keyword>
<feature type="compositionally biased region" description="Basic and acidic residues" evidence="1">
    <location>
        <begin position="196"/>
        <end position="205"/>
    </location>
</feature>
<keyword evidence="2" id="KW-0732">Signal</keyword>